<dbReference type="Proteomes" id="UP001611383">
    <property type="component" value="Chromosome"/>
</dbReference>
<dbReference type="RefSeq" id="WP_395814254.1">
    <property type="nucleotide sequence ID" value="NZ_CP043494.1"/>
</dbReference>
<evidence type="ECO:0000313" key="2">
    <source>
        <dbReference type="EMBL" id="WNG43405.1"/>
    </source>
</evidence>
<accession>A0ABY9WI00</accession>
<name>A0ABY9WI00_9BACT</name>
<protein>
    <submittedName>
        <fullName evidence="2">Uncharacterized protein</fullName>
    </submittedName>
</protein>
<evidence type="ECO:0000256" key="1">
    <source>
        <dbReference type="SAM" id="SignalP"/>
    </source>
</evidence>
<gene>
    <name evidence="2" type="ORF">F0U60_04315</name>
</gene>
<proteinExistence type="predicted"/>
<feature type="chain" id="PRO_5045780663" evidence="1">
    <location>
        <begin position="27"/>
        <end position="211"/>
    </location>
</feature>
<organism evidence="2 3">
    <name type="scientific">Archangium minus</name>
    <dbReference type="NCBI Taxonomy" id="83450"/>
    <lineage>
        <taxon>Bacteria</taxon>
        <taxon>Pseudomonadati</taxon>
        <taxon>Myxococcota</taxon>
        <taxon>Myxococcia</taxon>
        <taxon>Myxococcales</taxon>
        <taxon>Cystobacterineae</taxon>
        <taxon>Archangiaceae</taxon>
        <taxon>Archangium</taxon>
    </lineage>
</organism>
<dbReference type="EMBL" id="CP043494">
    <property type="protein sequence ID" value="WNG43405.1"/>
    <property type="molecule type" value="Genomic_DNA"/>
</dbReference>
<keyword evidence="3" id="KW-1185">Reference proteome</keyword>
<feature type="signal peptide" evidence="1">
    <location>
        <begin position="1"/>
        <end position="26"/>
    </location>
</feature>
<reference evidence="2 3" key="1">
    <citation type="submission" date="2019-08" db="EMBL/GenBank/DDBJ databases">
        <title>Archangium and Cystobacter genomes.</title>
        <authorList>
            <person name="Chen I.-C.K."/>
            <person name="Wielgoss S."/>
        </authorList>
    </citation>
    <scope>NUCLEOTIDE SEQUENCE [LARGE SCALE GENOMIC DNA]</scope>
    <source>
        <strain evidence="2 3">Cbm 6</strain>
    </source>
</reference>
<sequence>MSNRHLKQVLVGAALAGLAVPGVALADPTCAYIIGKVNSYTVATPAVAVVVPDSDASVQPIRVHLDETGQTILGYSVRVPGFDAETDGQPVFVPGVSQNIPSISATLPELNLTPSRCVNVDGVSTPAVPVYIPASALTLPGGTAEVGGIIMNIVGQPVTAPGQLITFDGKTIVIPEREAGIPSVPVGTPNQSITVDVNGTVQTAHYLSPNS</sequence>
<keyword evidence="1" id="KW-0732">Signal</keyword>
<evidence type="ECO:0000313" key="3">
    <source>
        <dbReference type="Proteomes" id="UP001611383"/>
    </source>
</evidence>